<keyword evidence="6 8" id="KW-0315">Glutamine amidotransferase</keyword>
<dbReference type="PROSITE" id="PS51278">
    <property type="entry name" value="GATASE_TYPE_2"/>
    <property type="match status" value="1"/>
</dbReference>
<keyword evidence="8" id="KW-0028">Amino-acid biosynthesis</keyword>
<organism evidence="12 15">
    <name type="scientific">Teichococcus wenyumeiae</name>
    <dbReference type="NCBI Taxonomy" id="2478470"/>
    <lineage>
        <taxon>Bacteria</taxon>
        <taxon>Pseudomonadati</taxon>
        <taxon>Pseudomonadota</taxon>
        <taxon>Alphaproteobacteria</taxon>
        <taxon>Acetobacterales</taxon>
        <taxon>Roseomonadaceae</taxon>
        <taxon>Roseomonas</taxon>
    </lineage>
</organism>
<dbReference type="AlphaFoldDB" id="A0A3A9JKH5"/>
<comment type="catalytic activity">
    <reaction evidence="7">
        <text>L-aspartate + L-glutamine + ATP + H2O = L-asparagine + L-glutamate + AMP + diphosphate + H(+)</text>
        <dbReference type="Rhea" id="RHEA:12228"/>
        <dbReference type="ChEBI" id="CHEBI:15377"/>
        <dbReference type="ChEBI" id="CHEBI:15378"/>
        <dbReference type="ChEBI" id="CHEBI:29985"/>
        <dbReference type="ChEBI" id="CHEBI:29991"/>
        <dbReference type="ChEBI" id="CHEBI:30616"/>
        <dbReference type="ChEBI" id="CHEBI:33019"/>
        <dbReference type="ChEBI" id="CHEBI:58048"/>
        <dbReference type="ChEBI" id="CHEBI:58359"/>
        <dbReference type="ChEBI" id="CHEBI:456215"/>
        <dbReference type="EC" id="6.3.5.4"/>
    </reaction>
</comment>
<dbReference type="PIRSF" id="PIRSF001589">
    <property type="entry name" value="Asn_synthetase_glu-h"/>
    <property type="match status" value="1"/>
</dbReference>
<feature type="site" description="Important for beta-aspartyl-AMP intermediate formation" evidence="10">
    <location>
        <position position="381"/>
    </location>
</feature>
<dbReference type="EMBL" id="RFLX01000022">
    <property type="protein sequence ID" value="RMI19248.1"/>
    <property type="molecule type" value="Genomic_DNA"/>
</dbReference>
<name>A0A3A9JKH5_9PROT</name>
<keyword evidence="8" id="KW-0061">Asparagine biosynthesis</keyword>
<evidence type="ECO:0000256" key="2">
    <source>
        <dbReference type="ARBA" id="ARBA00005752"/>
    </source>
</evidence>
<evidence type="ECO:0000256" key="3">
    <source>
        <dbReference type="ARBA" id="ARBA00012737"/>
    </source>
</evidence>
<dbReference type="Pfam" id="PF13537">
    <property type="entry name" value="GATase_7"/>
    <property type="match status" value="1"/>
</dbReference>
<dbReference type="Proteomes" id="UP000278036">
    <property type="component" value="Unassembled WGS sequence"/>
</dbReference>
<evidence type="ECO:0000256" key="1">
    <source>
        <dbReference type="ARBA" id="ARBA00005187"/>
    </source>
</evidence>
<feature type="binding site" evidence="9">
    <location>
        <begin position="379"/>
        <end position="380"/>
    </location>
    <ligand>
        <name>ATP</name>
        <dbReference type="ChEBI" id="CHEBI:30616"/>
    </ligand>
</feature>
<dbReference type="SUPFAM" id="SSF56235">
    <property type="entry name" value="N-terminal nucleophile aminohydrolases (Ntn hydrolases)"/>
    <property type="match status" value="1"/>
</dbReference>
<feature type="active site" description="For GATase activity" evidence="8">
    <location>
        <position position="2"/>
    </location>
</feature>
<dbReference type="InterPro" id="IPR029055">
    <property type="entry name" value="Ntn_hydrolases_N"/>
</dbReference>
<evidence type="ECO:0000256" key="10">
    <source>
        <dbReference type="PIRSR" id="PIRSR001589-3"/>
    </source>
</evidence>
<keyword evidence="14" id="KW-1185">Reference proteome</keyword>
<dbReference type="RefSeq" id="WP_120638291.1">
    <property type="nucleotide sequence ID" value="NZ_RAQU01000052.1"/>
</dbReference>
<dbReference type="InterPro" id="IPR017932">
    <property type="entry name" value="GATase_2_dom"/>
</dbReference>
<dbReference type="Gene3D" id="3.40.50.620">
    <property type="entry name" value="HUPs"/>
    <property type="match status" value="1"/>
</dbReference>
<dbReference type="OrthoDB" id="9763290at2"/>
<reference evidence="12 15" key="1">
    <citation type="submission" date="2018-09" db="EMBL/GenBank/DDBJ databases">
        <title>Roseomonas sp. nov., isolated from feces of Tibetan antelopes in the Qinghai-Tibet plateau, China.</title>
        <authorList>
            <person name="Tian Z."/>
        </authorList>
    </citation>
    <scope>NUCLEOTIDE SEQUENCE [LARGE SCALE GENOMIC DNA]</scope>
    <source>
        <strain evidence="13 14">Z23</strain>
        <strain evidence="12 15">Z24</strain>
    </source>
</reference>
<dbReference type="InterPro" id="IPR001962">
    <property type="entry name" value="Asn_synthase"/>
</dbReference>
<dbReference type="EMBL" id="RAQU01000052">
    <property type="protein sequence ID" value="RKK04214.1"/>
    <property type="molecule type" value="Genomic_DNA"/>
</dbReference>
<feature type="binding site" evidence="9">
    <location>
        <position position="106"/>
    </location>
    <ligand>
        <name>L-glutamine</name>
        <dbReference type="ChEBI" id="CHEBI:58359"/>
    </ligand>
</feature>
<evidence type="ECO:0000313" key="14">
    <source>
        <dbReference type="Proteomes" id="UP000274097"/>
    </source>
</evidence>
<evidence type="ECO:0000256" key="5">
    <source>
        <dbReference type="ARBA" id="ARBA00022840"/>
    </source>
</evidence>
<dbReference type="EC" id="6.3.5.4" evidence="3"/>
<keyword evidence="5 9" id="KW-0067">ATP-binding</keyword>
<dbReference type="PANTHER" id="PTHR43284">
    <property type="entry name" value="ASPARAGINE SYNTHETASE (GLUTAMINE-HYDROLYZING)"/>
    <property type="match status" value="1"/>
</dbReference>
<dbReference type="PANTHER" id="PTHR43284:SF1">
    <property type="entry name" value="ASPARAGINE SYNTHETASE"/>
    <property type="match status" value="1"/>
</dbReference>
<dbReference type="GO" id="GO:0005524">
    <property type="term" value="F:ATP binding"/>
    <property type="evidence" value="ECO:0007669"/>
    <property type="project" value="UniProtKB-KW"/>
</dbReference>
<evidence type="ECO:0000259" key="11">
    <source>
        <dbReference type="PROSITE" id="PS51278"/>
    </source>
</evidence>
<proteinExistence type="inferred from homology"/>
<dbReference type="Gene3D" id="3.60.20.10">
    <property type="entry name" value="Glutamine Phosphoribosylpyrophosphate, subunit 1, domain 1"/>
    <property type="match status" value="1"/>
</dbReference>
<dbReference type="Pfam" id="PF00733">
    <property type="entry name" value="Asn_synthase"/>
    <property type="match status" value="1"/>
</dbReference>
<feature type="binding site" evidence="9">
    <location>
        <position position="306"/>
    </location>
    <ligand>
        <name>ATP</name>
        <dbReference type="ChEBI" id="CHEBI:30616"/>
    </ligand>
</feature>
<comment type="caution">
    <text evidence="12">The sequence shown here is derived from an EMBL/GenBank/DDBJ whole genome shotgun (WGS) entry which is preliminary data.</text>
</comment>
<dbReference type="InterPro" id="IPR014729">
    <property type="entry name" value="Rossmann-like_a/b/a_fold"/>
</dbReference>
<dbReference type="CDD" id="cd01991">
    <property type="entry name" value="Asn_synthase_B_C"/>
    <property type="match status" value="1"/>
</dbReference>
<evidence type="ECO:0000256" key="6">
    <source>
        <dbReference type="ARBA" id="ARBA00022962"/>
    </source>
</evidence>
<evidence type="ECO:0000256" key="4">
    <source>
        <dbReference type="ARBA" id="ARBA00022741"/>
    </source>
</evidence>
<dbReference type="SUPFAM" id="SSF52402">
    <property type="entry name" value="Adenine nucleotide alpha hydrolases-like"/>
    <property type="match status" value="1"/>
</dbReference>
<evidence type="ECO:0000313" key="15">
    <source>
        <dbReference type="Proteomes" id="UP000278036"/>
    </source>
</evidence>
<evidence type="ECO:0000256" key="7">
    <source>
        <dbReference type="ARBA" id="ARBA00048741"/>
    </source>
</evidence>
<feature type="domain" description="Glutamine amidotransferase type-2" evidence="11">
    <location>
        <begin position="2"/>
        <end position="220"/>
    </location>
</feature>
<keyword evidence="12" id="KW-0436">Ligase</keyword>
<sequence length="652" mass="72328">MCGIVGFFIPGGMADGRQAEELVDRMRDRLVHRGPDDGGSWIDRTGIAFGFRRLSIIDLSPAGHQPMLSGDGRYVIMMNGEIYNFADIRAEIEAARGPLAWRGHSDTEVMAEAIALWGVEAAIRRANGMFAFAVWDREEQVLTLARDRIGKKPLYYGWAGEAFVFGSELKALWPFPQFDFGISSEALNEFLQLGYVPGERTIFASTFKLPGGTLLRMDQQALRRRQMPRPQPYWDLRQVALAGLDAQASGQTATEEELDTVLRDAVARRMVADVPVGAFLSGGIDSSLVTGVMAAGSTNQVRSFSIGFAVKEWNEAEHAQSVATHLGTQHEELYVTPADLIGVVKDLPGILDEPFADDSMIPTTLLCRMARRSVTVALSGDGGDELFAGYARYAAIDRWLSHRAKLPGFGRSLASTLVNSLARPVGRVSGTRMERRFLLLGSLLDHGDPDRVHEMLVSQSLNPGALLAEGGDANRPLTDGTFNLGRSSAIDRMTFIDTASYLIDDILAKVDRASMSTSLEVRCPLLDYRIIEMSWRFPTGAKCHDGTGKLPLRALLYRHVPRELVDRPKMGFGAPVEVWLRNELREWAEALMSREALGRHGLLNVTACRRLWEDFAHHNRGWNRVIWNILMFQAWHEAMRSVEATRSPLMAA</sequence>
<evidence type="ECO:0000313" key="12">
    <source>
        <dbReference type="EMBL" id="RKK04214.1"/>
    </source>
</evidence>
<dbReference type="GO" id="GO:0004066">
    <property type="term" value="F:asparagine synthase (glutamine-hydrolyzing) activity"/>
    <property type="evidence" value="ECO:0007669"/>
    <property type="project" value="UniProtKB-EC"/>
</dbReference>
<evidence type="ECO:0000256" key="9">
    <source>
        <dbReference type="PIRSR" id="PIRSR001589-2"/>
    </source>
</evidence>
<comment type="pathway">
    <text evidence="1">Amino-acid biosynthesis; L-asparagine biosynthesis; L-asparagine from L-aspartate (L-Gln route): step 1/1.</text>
</comment>
<protein>
    <recommendedName>
        <fullName evidence="3">asparagine synthase (glutamine-hydrolyzing)</fullName>
        <ecNumber evidence="3">6.3.5.4</ecNumber>
    </recommendedName>
</protein>
<keyword evidence="4 9" id="KW-0547">Nucleotide-binding</keyword>
<evidence type="ECO:0000256" key="8">
    <source>
        <dbReference type="PIRSR" id="PIRSR001589-1"/>
    </source>
</evidence>
<dbReference type="InterPro" id="IPR051786">
    <property type="entry name" value="ASN_synthetase/amidase"/>
</dbReference>
<dbReference type="CDD" id="cd00712">
    <property type="entry name" value="AsnB"/>
    <property type="match status" value="1"/>
</dbReference>
<dbReference type="GO" id="GO:0006529">
    <property type="term" value="P:asparagine biosynthetic process"/>
    <property type="evidence" value="ECO:0007669"/>
    <property type="project" value="UniProtKB-KW"/>
</dbReference>
<comment type="similarity">
    <text evidence="2">Belongs to the asparagine synthetase family.</text>
</comment>
<evidence type="ECO:0000313" key="13">
    <source>
        <dbReference type="EMBL" id="RMI19248.1"/>
    </source>
</evidence>
<dbReference type="Proteomes" id="UP000274097">
    <property type="component" value="Unassembled WGS sequence"/>
</dbReference>
<dbReference type="InParanoid" id="A0A3A9JKH5"/>
<dbReference type="NCBIfam" id="TIGR01536">
    <property type="entry name" value="asn_synth_AEB"/>
    <property type="match status" value="1"/>
</dbReference>
<dbReference type="GO" id="GO:0005829">
    <property type="term" value="C:cytosol"/>
    <property type="evidence" value="ECO:0007669"/>
    <property type="project" value="TreeGrafter"/>
</dbReference>
<dbReference type="FunCoup" id="A0A3A9JKH5">
    <property type="interactions" value="553"/>
</dbReference>
<dbReference type="InterPro" id="IPR033738">
    <property type="entry name" value="AsnB_N"/>
</dbReference>
<dbReference type="InterPro" id="IPR006426">
    <property type="entry name" value="Asn_synth_AEB"/>
</dbReference>
<gene>
    <name evidence="12" type="primary">asnB</name>
    <name evidence="12" type="ORF">D6Z83_10625</name>
    <name evidence="13" type="ORF">EBE87_21120</name>
</gene>
<accession>A0A3A9JKH5</accession>